<dbReference type="Proteomes" id="UP000547614">
    <property type="component" value="Unassembled WGS sequence"/>
</dbReference>
<protein>
    <recommendedName>
        <fullName evidence="3">Major tail protein</fullName>
    </recommendedName>
</protein>
<dbReference type="InterPro" id="IPR016893">
    <property type="entry name" value="UCP028589"/>
</dbReference>
<evidence type="ECO:0000313" key="1">
    <source>
        <dbReference type="EMBL" id="MBB3192047.1"/>
    </source>
</evidence>
<reference evidence="1 2" key="1">
    <citation type="submission" date="2020-08" db="EMBL/GenBank/DDBJ databases">
        <title>Genomic Encyclopedia of Type Strains, Phase III (KMG-III): the genomes of soil and plant-associated and newly described type strains.</title>
        <authorList>
            <person name="Whitman W."/>
        </authorList>
    </citation>
    <scope>NUCLEOTIDE SEQUENCE [LARGE SCALE GENOMIC DNA]</scope>
    <source>
        <strain evidence="1 2">CECT 7282</strain>
    </source>
</reference>
<accession>A0A839VH84</accession>
<dbReference type="EMBL" id="JACHXP010000021">
    <property type="protein sequence ID" value="MBB3192047.1"/>
    <property type="molecule type" value="Genomic_DNA"/>
</dbReference>
<comment type="caution">
    <text evidence="1">The sequence shown here is derived from an EMBL/GenBank/DDBJ whole genome shotgun (WGS) entry which is preliminary data.</text>
</comment>
<keyword evidence="2" id="KW-1185">Reference proteome</keyword>
<sequence>MATKTYSYLGKGMIYLRNRTQGGGLLPVGNCSALQLSAETETITQPDYTSPGGGNANEIQRVGDVGMNMTMLELRPSNLAMALRGNATEVTGTSVTEEAHTAYPGALVPFDQIPDLNETVTVTIDPGGTATTAVEGTHYERTRAGIVMLEHQDIESTGTAIAVDYTSLTADVVEAMTNSGDEFELVFDGLNEAESGRAVVVTAHRVKWSPTSGLDFIGDEFGELPLEGSVLSDAGITGAGLSRFFKVAMAQ</sequence>
<gene>
    <name evidence="1" type="ORF">FHR94_003323</name>
</gene>
<dbReference type="PIRSF" id="PIRSF028589">
    <property type="entry name" value="UCP028589"/>
    <property type="match status" value="1"/>
</dbReference>
<organism evidence="1 2">
    <name type="scientific">Halomonas cerina</name>
    <dbReference type="NCBI Taxonomy" id="447424"/>
    <lineage>
        <taxon>Bacteria</taxon>
        <taxon>Pseudomonadati</taxon>
        <taxon>Pseudomonadota</taxon>
        <taxon>Gammaproteobacteria</taxon>
        <taxon>Oceanospirillales</taxon>
        <taxon>Halomonadaceae</taxon>
        <taxon>Halomonas</taxon>
    </lineage>
</organism>
<proteinExistence type="predicted"/>
<dbReference type="AlphaFoldDB" id="A0A839VH84"/>
<dbReference type="RefSeq" id="WP_183327304.1">
    <property type="nucleotide sequence ID" value="NZ_JACHXP010000021.1"/>
</dbReference>
<evidence type="ECO:0008006" key="3">
    <source>
        <dbReference type="Google" id="ProtNLM"/>
    </source>
</evidence>
<evidence type="ECO:0000313" key="2">
    <source>
        <dbReference type="Proteomes" id="UP000547614"/>
    </source>
</evidence>
<name>A0A839VH84_9GAMM</name>